<name>A0ABN6F658_9BACT</name>
<dbReference type="PANTHER" id="PTHR12304">
    <property type="entry name" value="INOSINE-URIDINE PREFERRING NUCLEOSIDE HYDROLASE"/>
    <property type="match status" value="1"/>
</dbReference>
<keyword evidence="1" id="KW-0378">Hydrolase</keyword>
<accession>A0ABN6F658</accession>
<dbReference type="Pfam" id="PF01156">
    <property type="entry name" value="IU_nuc_hydro"/>
    <property type="match status" value="1"/>
</dbReference>
<dbReference type="Proteomes" id="UP001320148">
    <property type="component" value="Chromosome"/>
</dbReference>
<protein>
    <recommendedName>
        <fullName evidence="3">Inosine/uridine-preferring nucleoside hydrolase domain-containing protein</fullName>
    </recommendedName>
</protein>
<proteinExistence type="predicted"/>
<dbReference type="InterPro" id="IPR023186">
    <property type="entry name" value="IUNH"/>
</dbReference>
<dbReference type="SUPFAM" id="SSF53590">
    <property type="entry name" value="Nucleoside hydrolase"/>
    <property type="match status" value="1"/>
</dbReference>
<dbReference type="PANTHER" id="PTHR12304:SF4">
    <property type="entry name" value="URIDINE NUCLEOSIDASE"/>
    <property type="match status" value="1"/>
</dbReference>
<evidence type="ECO:0000256" key="1">
    <source>
        <dbReference type="ARBA" id="ARBA00022801"/>
    </source>
</evidence>
<evidence type="ECO:0000259" key="3">
    <source>
        <dbReference type="Pfam" id="PF01156"/>
    </source>
</evidence>
<evidence type="ECO:0000313" key="5">
    <source>
        <dbReference type="Proteomes" id="UP001320148"/>
    </source>
</evidence>
<dbReference type="InterPro" id="IPR001910">
    <property type="entry name" value="Inosine/uridine_hydrolase_dom"/>
</dbReference>
<evidence type="ECO:0000256" key="2">
    <source>
        <dbReference type="ARBA" id="ARBA00023295"/>
    </source>
</evidence>
<organism evidence="4 5">
    <name type="scientific">Desulfoluna limicola</name>
    <dbReference type="NCBI Taxonomy" id="2810562"/>
    <lineage>
        <taxon>Bacteria</taxon>
        <taxon>Pseudomonadati</taxon>
        <taxon>Thermodesulfobacteriota</taxon>
        <taxon>Desulfobacteria</taxon>
        <taxon>Desulfobacterales</taxon>
        <taxon>Desulfolunaceae</taxon>
        <taxon>Desulfoluna</taxon>
    </lineage>
</organism>
<sequence>MSDLKKKVIVDTDMGWDDILSLLYLIKHPGIEIIGVTVTGCGETDLRWGAIIAKTLMELGHQTQATVCAGASSPLTFNHVFPQSFKNDNNDIMGLLGSLNPDITMEVDTRPAWQFMAETLDNNNGKITVLSLGGFTNLAKLLELCPTAHLDRIAEIVAMAGAVYVDGNVALLNNAQPQWDQGPVYSSNHAAEWNVFVDPLAAQQIFASKVPLTLVPLDACNYVVMTPDYIDTITATDPIATLAKNIFRKKTGSHQEGIPVPIFDPLATLIMADGLNTYQSHNAYLDVNLLETEENNQCGKTYVVNSGSRKVIIVQGVSQREFATHFADIINRDT</sequence>
<dbReference type="EMBL" id="AP024488">
    <property type="protein sequence ID" value="BCS97228.1"/>
    <property type="molecule type" value="Genomic_DNA"/>
</dbReference>
<feature type="domain" description="Inosine/uridine-preferring nucleoside hydrolase" evidence="3">
    <location>
        <begin position="8"/>
        <end position="322"/>
    </location>
</feature>
<dbReference type="Gene3D" id="3.90.245.10">
    <property type="entry name" value="Ribonucleoside hydrolase-like"/>
    <property type="match status" value="1"/>
</dbReference>
<reference evidence="4 5" key="1">
    <citation type="submission" date="2021-02" db="EMBL/GenBank/DDBJ databases">
        <title>Complete genome of Desulfoluna sp. strain ASN36.</title>
        <authorList>
            <person name="Takahashi A."/>
            <person name="Kojima H."/>
            <person name="Fukui M."/>
        </authorList>
    </citation>
    <scope>NUCLEOTIDE SEQUENCE [LARGE SCALE GENOMIC DNA]</scope>
    <source>
        <strain evidence="4 5">ASN36</strain>
    </source>
</reference>
<gene>
    <name evidence="4" type="ORF">DSLASN_28600</name>
</gene>
<keyword evidence="5" id="KW-1185">Reference proteome</keyword>
<keyword evidence="2" id="KW-0326">Glycosidase</keyword>
<dbReference type="RefSeq" id="WP_236888652.1">
    <property type="nucleotide sequence ID" value="NZ_AP024488.1"/>
</dbReference>
<evidence type="ECO:0000313" key="4">
    <source>
        <dbReference type="EMBL" id="BCS97228.1"/>
    </source>
</evidence>
<dbReference type="InterPro" id="IPR036452">
    <property type="entry name" value="Ribo_hydro-like"/>
</dbReference>